<dbReference type="PANTHER" id="PTHR43685:SF2">
    <property type="entry name" value="GLYCOSYLTRANSFERASE 2-LIKE DOMAIN-CONTAINING PROTEIN"/>
    <property type="match status" value="1"/>
</dbReference>
<dbReference type="Pfam" id="PF00535">
    <property type="entry name" value="Glycos_transf_2"/>
    <property type="match status" value="1"/>
</dbReference>
<dbReference type="InterPro" id="IPR001173">
    <property type="entry name" value="Glyco_trans_2-like"/>
</dbReference>
<proteinExistence type="predicted"/>
<keyword evidence="3" id="KW-1185">Reference proteome</keyword>
<dbReference type="Gene3D" id="3.90.550.10">
    <property type="entry name" value="Spore Coat Polysaccharide Biosynthesis Protein SpsA, Chain A"/>
    <property type="match status" value="1"/>
</dbReference>
<evidence type="ECO:0000259" key="1">
    <source>
        <dbReference type="Pfam" id="PF00535"/>
    </source>
</evidence>
<dbReference type="EMBL" id="BAFN01000001">
    <property type="protein sequence ID" value="GAN33100.1"/>
    <property type="molecule type" value="Genomic_DNA"/>
</dbReference>
<organism evidence="2 3">
    <name type="scientific">Candidatus Brocadia sinica JPN1</name>
    <dbReference type="NCBI Taxonomy" id="1197129"/>
    <lineage>
        <taxon>Bacteria</taxon>
        <taxon>Pseudomonadati</taxon>
        <taxon>Planctomycetota</taxon>
        <taxon>Candidatus Brocadiia</taxon>
        <taxon>Candidatus Brocadiales</taxon>
        <taxon>Candidatus Brocadiaceae</taxon>
        <taxon>Candidatus Brocadia</taxon>
    </lineage>
</organism>
<dbReference type="InterPro" id="IPR029044">
    <property type="entry name" value="Nucleotide-diphossugar_trans"/>
</dbReference>
<dbReference type="RefSeq" id="WP_052563156.1">
    <property type="nucleotide sequence ID" value="NZ_BAFN01000001.1"/>
</dbReference>
<reference evidence="3" key="1">
    <citation type="journal article" date="2015" name="Genome Announc.">
        <title>Draft Genome Sequence of an Anaerobic Ammonium-Oxidizing Bacterium, "Candidatus Brocadia sinica".</title>
        <authorList>
            <person name="Oshiki M."/>
            <person name="Shinyako-Hata K."/>
            <person name="Satoh H."/>
            <person name="Okabe S."/>
        </authorList>
    </citation>
    <scope>NUCLEOTIDE SEQUENCE [LARGE SCALE GENOMIC DNA]</scope>
    <source>
        <strain evidence="3">JPN1</strain>
    </source>
</reference>
<gene>
    <name evidence="2" type="ORF">BROSI_A1617</name>
</gene>
<dbReference type="CDD" id="cd00761">
    <property type="entry name" value="Glyco_tranf_GTA_type"/>
    <property type="match status" value="1"/>
</dbReference>
<sequence>MDKKGRHHIVIIEGYEGYCEFLSDETEERISMRGLGLPVEEISEYLDCRITILCWSEWYHYETGKTWVPTPATRPVLQPNFDTVPDPFRSERVKRIPIPARDPEYWLPFDEKGLSPRSHGLINDGGLLSFVSYCLNKELQVLYKKDPFQVIILPMWGGLGYVSQMAKATKVPDTVDVPFVVAVTDKSVNRQMANQEGIWIRHAIIRRQMEDVSLALADLVLVFGPRGNKIAIDGRLPESSPPVFAPRFIDKQILDAISHASAAYTTDTRKYPGFFLYEPQQASSGVLTALDAVTLLTNKGVSFKDPVISAGPSMVFAPMKPRDFVDYWSSRGFVKDLVREQQWEWRREYPQHPYQIFPVRLYPSFFDHLPNVWHELAKGSFVLLSPAAAEGLAPGENLPEEILIRGDPTPENVADFMGKIMVTDVEKLDQIRRELCKRIISAHCGNTRQCLITKTTAALEQLLHSPHQSQNLSRVALMFLDRRISLRAHAEADKPPLLPEPKPHTRKGTLTVVVTCYEMGSLIKDAITSVWASERQPDEVLLINDGSHGKETHSYIRELQKEASLKGLPLTVIHKQNQGLAAARNTGLEAANGEFISFLDGDDMIEPPFYRIALQILDKYPRLGGVAAWAFIFGNDIPDGFWNAPQTELPFLFIENSVIVPCLTRTELLQGLGSYDTRQRYNYEDWELGVRMLASGWPIITIPMHLTRYRVRRDSLYRSMTSVQNQVMRELMLNTHRETVSKFTVEIAMQLENQLKQYVYTEQTLSAPYNNSNHTLPLLKIFLRKTGRIITHLLTN</sequence>
<protein>
    <recommendedName>
        <fullName evidence="1">Glycosyltransferase 2-like domain-containing protein</fullName>
    </recommendedName>
</protein>
<dbReference type="SUPFAM" id="SSF53448">
    <property type="entry name" value="Nucleotide-diphospho-sugar transferases"/>
    <property type="match status" value="1"/>
</dbReference>
<evidence type="ECO:0000313" key="2">
    <source>
        <dbReference type="EMBL" id="GAN33100.1"/>
    </source>
</evidence>
<dbReference type="PANTHER" id="PTHR43685">
    <property type="entry name" value="GLYCOSYLTRANSFERASE"/>
    <property type="match status" value="1"/>
</dbReference>
<evidence type="ECO:0000313" key="3">
    <source>
        <dbReference type="Proteomes" id="UP000032309"/>
    </source>
</evidence>
<dbReference type="InterPro" id="IPR050834">
    <property type="entry name" value="Glycosyltransf_2"/>
</dbReference>
<accession>A0ABQ0JWL3</accession>
<feature type="domain" description="Glycosyltransferase 2-like" evidence="1">
    <location>
        <begin position="511"/>
        <end position="634"/>
    </location>
</feature>
<name>A0ABQ0JWL3_9BACT</name>
<comment type="caution">
    <text evidence="2">The sequence shown here is derived from an EMBL/GenBank/DDBJ whole genome shotgun (WGS) entry which is preliminary data.</text>
</comment>
<dbReference type="Proteomes" id="UP000032309">
    <property type="component" value="Unassembled WGS sequence"/>
</dbReference>